<dbReference type="InterPro" id="IPR007219">
    <property type="entry name" value="XnlR_reg_dom"/>
</dbReference>
<keyword evidence="5" id="KW-0804">Transcription</keyword>
<dbReference type="GO" id="GO:0000981">
    <property type="term" value="F:DNA-binding transcription factor activity, RNA polymerase II-specific"/>
    <property type="evidence" value="ECO:0007669"/>
    <property type="project" value="InterPro"/>
</dbReference>
<dbReference type="EMBL" id="JAGMUU010000004">
    <property type="protein sequence ID" value="KAH7155818.1"/>
    <property type="molecule type" value="Genomic_DNA"/>
</dbReference>
<dbReference type="CDD" id="cd12148">
    <property type="entry name" value="fungal_TF_MHR"/>
    <property type="match status" value="1"/>
</dbReference>
<dbReference type="InterPro" id="IPR001138">
    <property type="entry name" value="Zn2Cys6_DnaBD"/>
</dbReference>
<keyword evidence="2" id="KW-0479">Metal-binding</keyword>
<keyword evidence="4" id="KW-0238">DNA-binding</keyword>
<dbReference type="Pfam" id="PF04082">
    <property type="entry name" value="Fungal_trans"/>
    <property type="match status" value="1"/>
</dbReference>
<evidence type="ECO:0000259" key="8">
    <source>
        <dbReference type="PROSITE" id="PS50048"/>
    </source>
</evidence>
<dbReference type="PANTHER" id="PTHR47540">
    <property type="entry name" value="THIAMINE REPRESSIBLE GENES REGULATORY PROTEIN THI5"/>
    <property type="match status" value="1"/>
</dbReference>
<dbReference type="AlphaFoldDB" id="A0A9P9F9C2"/>
<reference evidence="9" key="1">
    <citation type="journal article" date="2021" name="Nat. Commun.">
        <title>Genetic determinants of endophytism in the Arabidopsis root mycobiome.</title>
        <authorList>
            <person name="Mesny F."/>
            <person name="Miyauchi S."/>
            <person name="Thiergart T."/>
            <person name="Pickel B."/>
            <person name="Atanasova L."/>
            <person name="Karlsson M."/>
            <person name="Huettel B."/>
            <person name="Barry K.W."/>
            <person name="Haridas S."/>
            <person name="Chen C."/>
            <person name="Bauer D."/>
            <person name="Andreopoulos W."/>
            <person name="Pangilinan J."/>
            <person name="LaButti K."/>
            <person name="Riley R."/>
            <person name="Lipzen A."/>
            <person name="Clum A."/>
            <person name="Drula E."/>
            <person name="Henrissat B."/>
            <person name="Kohler A."/>
            <person name="Grigoriev I.V."/>
            <person name="Martin F.M."/>
            <person name="Hacquard S."/>
        </authorList>
    </citation>
    <scope>NUCLEOTIDE SEQUENCE</scope>
    <source>
        <strain evidence="9">MPI-CAGE-AT-0021</strain>
    </source>
</reference>
<protein>
    <recommendedName>
        <fullName evidence="8">Zn(2)-C6 fungal-type domain-containing protein</fullName>
    </recommendedName>
</protein>
<comment type="caution">
    <text evidence="9">The sequence shown here is derived from an EMBL/GenBank/DDBJ whole genome shotgun (WGS) entry which is preliminary data.</text>
</comment>
<dbReference type="PROSITE" id="PS50048">
    <property type="entry name" value="ZN2_CY6_FUNGAL_2"/>
    <property type="match status" value="1"/>
</dbReference>
<feature type="region of interest" description="Disordered" evidence="7">
    <location>
        <begin position="106"/>
        <end position="141"/>
    </location>
</feature>
<evidence type="ECO:0000256" key="3">
    <source>
        <dbReference type="ARBA" id="ARBA00023015"/>
    </source>
</evidence>
<dbReference type="Pfam" id="PF00172">
    <property type="entry name" value="Zn_clus"/>
    <property type="match status" value="1"/>
</dbReference>
<proteinExistence type="predicted"/>
<dbReference type="SMART" id="SM00906">
    <property type="entry name" value="Fungal_trans"/>
    <property type="match status" value="1"/>
</dbReference>
<keyword evidence="6" id="KW-0539">Nucleus</keyword>
<dbReference type="PROSITE" id="PS00463">
    <property type="entry name" value="ZN2_CY6_FUNGAL_1"/>
    <property type="match status" value="1"/>
</dbReference>
<evidence type="ECO:0000256" key="6">
    <source>
        <dbReference type="ARBA" id="ARBA00023242"/>
    </source>
</evidence>
<evidence type="ECO:0000313" key="10">
    <source>
        <dbReference type="Proteomes" id="UP000717696"/>
    </source>
</evidence>
<dbReference type="CDD" id="cd00067">
    <property type="entry name" value="GAL4"/>
    <property type="match status" value="1"/>
</dbReference>
<organism evidence="9 10">
    <name type="scientific">Dactylonectria estremocensis</name>
    <dbReference type="NCBI Taxonomy" id="1079267"/>
    <lineage>
        <taxon>Eukaryota</taxon>
        <taxon>Fungi</taxon>
        <taxon>Dikarya</taxon>
        <taxon>Ascomycota</taxon>
        <taxon>Pezizomycotina</taxon>
        <taxon>Sordariomycetes</taxon>
        <taxon>Hypocreomycetidae</taxon>
        <taxon>Hypocreales</taxon>
        <taxon>Nectriaceae</taxon>
        <taxon>Dactylonectria</taxon>
    </lineage>
</organism>
<evidence type="ECO:0000256" key="7">
    <source>
        <dbReference type="SAM" id="MobiDB-lite"/>
    </source>
</evidence>
<gene>
    <name evidence="9" type="ORF">B0J13DRAFT_546423</name>
</gene>
<evidence type="ECO:0000256" key="4">
    <source>
        <dbReference type="ARBA" id="ARBA00023125"/>
    </source>
</evidence>
<dbReference type="Gene3D" id="4.10.240.10">
    <property type="entry name" value="Zn(2)-C6 fungal-type DNA-binding domain"/>
    <property type="match status" value="1"/>
</dbReference>
<comment type="subcellular location">
    <subcellularLocation>
        <location evidence="1">Nucleus</location>
    </subcellularLocation>
</comment>
<evidence type="ECO:0000256" key="1">
    <source>
        <dbReference type="ARBA" id="ARBA00004123"/>
    </source>
</evidence>
<feature type="domain" description="Zn(2)-C6 fungal-type" evidence="8">
    <location>
        <begin position="17"/>
        <end position="46"/>
    </location>
</feature>
<dbReference type="SUPFAM" id="SSF57701">
    <property type="entry name" value="Zn2/Cys6 DNA-binding domain"/>
    <property type="match status" value="1"/>
</dbReference>
<accession>A0A9P9F9C2</accession>
<dbReference type="GO" id="GO:0005634">
    <property type="term" value="C:nucleus"/>
    <property type="evidence" value="ECO:0007669"/>
    <property type="project" value="UniProtKB-SubCell"/>
</dbReference>
<dbReference type="PANTHER" id="PTHR47540:SF6">
    <property type="entry name" value="ZN(II)2CYS6 TRANSCRIPTION FACTOR (EUROFUNG)"/>
    <property type="match status" value="1"/>
</dbReference>
<keyword evidence="3" id="KW-0805">Transcription regulation</keyword>
<keyword evidence="10" id="KW-1185">Reference proteome</keyword>
<evidence type="ECO:0000313" key="9">
    <source>
        <dbReference type="EMBL" id="KAH7155818.1"/>
    </source>
</evidence>
<dbReference type="InterPro" id="IPR036864">
    <property type="entry name" value="Zn2-C6_fun-type_DNA-bd_sf"/>
</dbReference>
<dbReference type="GO" id="GO:0008270">
    <property type="term" value="F:zinc ion binding"/>
    <property type="evidence" value="ECO:0007669"/>
    <property type="project" value="InterPro"/>
</dbReference>
<name>A0A9P9F9C2_9HYPO</name>
<dbReference type="GO" id="GO:0043565">
    <property type="term" value="F:sequence-specific DNA binding"/>
    <property type="evidence" value="ECO:0007669"/>
    <property type="project" value="TreeGrafter"/>
</dbReference>
<dbReference type="OrthoDB" id="3548654at2759"/>
<sequence length="704" mass="78853">MPNTTQRSRVAKKCTKACNRCRSMKVKCSGSQPCTRCDRKHVPCQFPATDKRVSVPESYLRALESRQEGSSSDTFLENEAWSRRHLRSGKPDVGATVADVDEIPMTSGQGEMVDPALTPGTSQENESESVRPRSATEPTLDRVEPAFQQNPLVDNDYTFAQAANGRYWYMGPSSSWAFCRRVLSLVGKHLSDAGCEPPPWHLDGVAFKMQRRPLGPDEIPDVSNLPPSDYALFLVKTATFYLGPLAKILDEQRFFRNMKELYADAPTKAKRCRHWYSQFLLMLAFGKAFLGNGKKNDKPPGYNYASRAMSLLPDLAEIDNDPVVAAQALTLAAIYFQSVDMRVPAFQHIGQALRICVLAGMHRHMREDVVGVEHSKRCHIVFWIVYMLDLDWAALIGATSSIRDEDITTKLPSQMDNSLDALTMTLQVRLSRLTTRILTTVYGVGKNFDGTLLTDTQSILRNLAELSRDLNALISTYFQDSISKASQTATRLILGYHYCVVLTTRPQIMCALHMHIEQATTQVSRGINLSPPVASLIQSCVDSAQTVLSTLRALADEDLLESFLPFQVEYASSSAFLLHLIPVICPYLLHDESWRDDINYILDTMISKGSLVAPLRKVELSQLEQKLSAFTPVSEQPDLPEIPRVEDEVHHNVPEQQEHEEHEIIDETGWDNFAANAMAGLSPRELLELAEQLDVDCLLYPPNM</sequence>
<dbReference type="GO" id="GO:0006351">
    <property type="term" value="P:DNA-templated transcription"/>
    <property type="evidence" value="ECO:0007669"/>
    <property type="project" value="InterPro"/>
</dbReference>
<dbReference type="SMART" id="SM00066">
    <property type="entry name" value="GAL4"/>
    <property type="match status" value="1"/>
</dbReference>
<dbReference type="InterPro" id="IPR051711">
    <property type="entry name" value="Stress_Response_Reg"/>
</dbReference>
<evidence type="ECO:0000256" key="5">
    <source>
        <dbReference type="ARBA" id="ARBA00023163"/>
    </source>
</evidence>
<dbReference type="GO" id="GO:0045944">
    <property type="term" value="P:positive regulation of transcription by RNA polymerase II"/>
    <property type="evidence" value="ECO:0007669"/>
    <property type="project" value="TreeGrafter"/>
</dbReference>
<dbReference type="Proteomes" id="UP000717696">
    <property type="component" value="Unassembled WGS sequence"/>
</dbReference>
<evidence type="ECO:0000256" key="2">
    <source>
        <dbReference type="ARBA" id="ARBA00022723"/>
    </source>
</evidence>